<feature type="region of interest" description="Disordered" evidence="7">
    <location>
        <begin position="1"/>
        <end position="96"/>
    </location>
</feature>
<evidence type="ECO:0000256" key="6">
    <source>
        <dbReference type="RuleBase" id="RU362006"/>
    </source>
</evidence>
<dbReference type="Proteomes" id="UP000620104">
    <property type="component" value="Unassembled WGS sequence"/>
</dbReference>
<protein>
    <recommendedName>
        <fullName evidence="6">Protein YOP1</fullName>
    </recommendedName>
</protein>
<evidence type="ECO:0000313" key="8">
    <source>
        <dbReference type="EMBL" id="GHJ84469.1"/>
    </source>
</evidence>
<comment type="caution">
    <text evidence="6">Lacks conserved residue(s) required for the propagation of feature annotation.</text>
</comment>
<feature type="transmembrane region" description="Helical" evidence="6">
    <location>
        <begin position="146"/>
        <end position="176"/>
    </location>
</feature>
<name>A0A8H3TQI0_9TREE</name>
<dbReference type="OrthoDB" id="10009287at2759"/>
<organism evidence="8 9">
    <name type="scientific">Naganishia liquefaciens</name>
    <dbReference type="NCBI Taxonomy" id="104408"/>
    <lineage>
        <taxon>Eukaryota</taxon>
        <taxon>Fungi</taxon>
        <taxon>Dikarya</taxon>
        <taxon>Basidiomycota</taxon>
        <taxon>Agaricomycotina</taxon>
        <taxon>Tremellomycetes</taxon>
        <taxon>Filobasidiales</taxon>
        <taxon>Filobasidiaceae</taxon>
        <taxon>Naganishia</taxon>
    </lineage>
</organism>
<dbReference type="EMBL" id="BLZA01000007">
    <property type="protein sequence ID" value="GHJ84469.1"/>
    <property type="molecule type" value="Genomic_DNA"/>
</dbReference>
<keyword evidence="9" id="KW-1185">Reference proteome</keyword>
<evidence type="ECO:0000256" key="3">
    <source>
        <dbReference type="ARBA" id="ARBA00022692"/>
    </source>
</evidence>
<feature type="transmembrane region" description="Helical" evidence="6">
    <location>
        <begin position="196"/>
        <end position="221"/>
    </location>
</feature>
<reference evidence="8" key="1">
    <citation type="submission" date="2020-07" db="EMBL/GenBank/DDBJ databases">
        <title>Draft Genome Sequence of a Deep-Sea Yeast, Naganishia (Cryptococcus) liquefaciens strain N6.</title>
        <authorList>
            <person name="Han Y.W."/>
            <person name="Kajitani R."/>
            <person name="Morimoto H."/>
            <person name="Parhat M."/>
            <person name="Tsubouchi H."/>
            <person name="Bakenova O."/>
            <person name="Ogata M."/>
            <person name="Argunhan B."/>
            <person name="Aoki R."/>
            <person name="Kajiwara S."/>
            <person name="Itoh T."/>
            <person name="Iwasaki H."/>
        </authorList>
    </citation>
    <scope>NUCLEOTIDE SEQUENCE</scope>
    <source>
        <strain evidence="8">N6</strain>
    </source>
</reference>
<feature type="compositionally biased region" description="Basic and acidic residues" evidence="7">
    <location>
        <begin position="35"/>
        <end position="47"/>
    </location>
</feature>
<dbReference type="AlphaFoldDB" id="A0A8H3TQI0"/>
<feature type="compositionally biased region" description="Polar residues" evidence="7">
    <location>
        <begin position="328"/>
        <end position="337"/>
    </location>
</feature>
<dbReference type="Pfam" id="PF03134">
    <property type="entry name" value="TB2_DP1_HVA22"/>
    <property type="match status" value="1"/>
</dbReference>
<feature type="compositionally biased region" description="Polar residues" evidence="7">
    <location>
        <begin position="22"/>
        <end position="32"/>
    </location>
</feature>
<dbReference type="PANTHER" id="PTHR12300:SF161">
    <property type="entry name" value="RECEPTOR EXPRESSION-ENHANCING PROTEIN"/>
    <property type="match status" value="1"/>
</dbReference>
<feature type="region of interest" description="Disordered" evidence="7">
    <location>
        <begin position="328"/>
        <end position="348"/>
    </location>
</feature>
<evidence type="ECO:0000256" key="4">
    <source>
        <dbReference type="ARBA" id="ARBA00022989"/>
    </source>
</evidence>
<keyword evidence="5 6" id="KW-0472">Membrane</keyword>
<comment type="similarity">
    <text evidence="2 6">Belongs to the DP1 family.</text>
</comment>
<dbReference type="InterPro" id="IPR004345">
    <property type="entry name" value="TB2_DP1_HVA22"/>
</dbReference>
<dbReference type="GO" id="GO:0016020">
    <property type="term" value="C:membrane"/>
    <property type="evidence" value="ECO:0007669"/>
    <property type="project" value="UniProtKB-SubCell"/>
</dbReference>
<proteinExistence type="inferred from homology"/>
<accession>A0A8H3TQI0</accession>
<sequence>MSANTHSNIDASAQRSHETIDSAAQSAHNLASSHPVDRTADAADRTADAAAAKTSQAADKTRDAAATAQAKTQEALAQAQDGARRLSSATSQRVHQLADTAAHHPLVQQTSEASQRQLNALDRELSKYGVLNELETRTGVSKTYSVLGLGGAAALTILTNVFGLAQPVTLLITWVLPTYLSCRALESPQSGDDKQWLTYWIIFGALNLLESIALRVILYYIPQYFTFKLAFLIWLLYPGQNNAQKVYHSVVRPMFQTGRAKAQAVNNTSNTSTYGRTNTLSSPGSANFVNSSTGFSSAGTTGDSSTGYSTATNPFVATSGGGGASGLHTTSAGSASATIPPAAGYPLQ</sequence>
<evidence type="ECO:0000256" key="5">
    <source>
        <dbReference type="ARBA" id="ARBA00023136"/>
    </source>
</evidence>
<comment type="caution">
    <text evidence="8">The sequence shown here is derived from an EMBL/GenBank/DDBJ whole genome shotgun (WGS) entry which is preliminary data.</text>
</comment>
<evidence type="ECO:0000256" key="2">
    <source>
        <dbReference type="ARBA" id="ARBA00008573"/>
    </source>
</evidence>
<feature type="compositionally biased region" description="Polar residues" evidence="7">
    <location>
        <begin position="1"/>
        <end position="14"/>
    </location>
</feature>
<evidence type="ECO:0000256" key="7">
    <source>
        <dbReference type="SAM" id="MobiDB-lite"/>
    </source>
</evidence>
<keyword evidence="4 6" id="KW-1133">Transmembrane helix</keyword>
<gene>
    <name evidence="8" type="ORF">NliqN6_0871</name>
</gene>
<comment type="subcellular location">
    <subcellularLocation>
        <location evidence="1 6">Membrane</location>
        <topology evidence="1 6">Multi-pass membrane protein</topology>
    </subcellularLocation>
</comment>
<feature type="compositionally biased region" description="Low complexity" evidence="7">
    <location>
        <begin position="48"/>
        <end position="80"/>
    </location>
</feature>
<evidence type="ECO:0000256" key="1">
    <source>
        <dbReference type="ARBA" id="ARBA00004141"/>
    </source>
</evidence>
<keyword evidence="3 6" id="KW-0812">Transmembrane</keyword>
<evidence type="ECO:0000313" key="9">
    <source>
        <dbReference type="Proteomes" id="UP000620104"/>
    </source>
</evidence>
<dbReference type="PANTHER" id="PTHR12300">
    <property type="entry name" value="HVA22-LIKE PROTEINS"/>
    <property type="match status" value="1"/>
</dbReference>